<name>A0A5J4SCG7_9ZZZZ</name>
<sequence length="31" mass="3562">MAQKKTFDPDIPYGKSNHFRLNNGYSSDDQS</sequence>
<protein>
    <submittedName>
        <fullName evidence="2">Uncharacterized protein</fullName>
    </submittedName>
</protein>
<dbReference type="AlphaFoldDB" id="A0A5J4SCG7"/>
<reference evidence="2" key="1">
    <citation type="submission" date="2019-03" db="EMBL/GenBank/DDBJ databases">
        <title>Single cell metagenomics reveals metabolic interactions within the superorganism composed of flagellate Streblomastix strix and complex community of Bacteroidetes bacteria on its surface.</title>
        <authorList>
            <person name="Treitli S.C."/>
            <person name="Kolisko M."/>
            <person name="Husnik F."/>
            <person name="Keeling P."/>
            <person name="Hampl V."/>
        </authorList>
    </citation>
    <scope>NUCLEOTIDE SEQUENCE</scope>
    <source>
        <strain evidence="2">STM</strain>
    </source>
</reference>
<evidence type="ECO:0000256" key="1">
    <source>
        <dbReference type="SAM" id="MobiDB-lite"/>
    </source>
</evidence>
<gene>
    <name evidence="2" type="ORF">EZS27_008882</name>
</gene>
<comment type="caution">
    <text evidence="2">The sequence shown here is derived from an EMBL/GenBank/DDBJ whole genome shotgun (WGS) entry which is preliminary data.</text>
</comment>
<evidence type="ECO:0000313" key="2">
    <source>
        <dbReference type="EMBL" id="KAA6343442.1"/>
    </source>
</evidence>
<dbReference type="EMBL" id="SNRY01000270">
    <property type="protein sequence ID" value="KAA6343442.1"/>
    <property type="molecule type" value="Genomic_DNA"/>
</dbReference>
<feature type="compositionally biased region" description="Polar residues" evidence="1">
    <location>
        <begin position="19"/>
        <end position="31"/>
    </location>
</feature>
<feature type="region of interest" description="Disordered" evidence="1">
    <location>
        <begin position="1"/>
        <end position="31"/>
    </location>
</feature>
<accession>A0A5J4SCG7</accession>
<organism evidence="2">
    <name type="scientific">termite gut metagenome</name>
    <dbReference type="NCBI Taxonomy" id="433724"/>
    <lineage>
        <taxon>unclassified sequences</taxon>
        <taxon>metagenomes</taxon>
        <taxon>organismal metagenomes</taxon>
    </lineage>
</organism>
<proteinExistence type="predicted"/>